<evidence type="ECO:0000313" key="2">
    <source>
        <dbReference type="EMBL" id="MBP2477603.1"/>
    </source>
</evidence>
<protein>
    <submittedName>
        <fullName evidence="2">Uncharacterized protein</fullName>
    </submittedName>
</protein>
<sequence length="163" mass="17528">MILTNMGWVSLGALLAFSLMALIAWAVVGETSFGAMAMRVLRALDPRPSFRDTDALSPVVAEVENRVLEQLAEQAAAREAVQGWHQISPVTPPAPLPAPPPPSPELPPPSPSWHVMESGPGQVPAPRPAPPADPAMTRPLGDALRKLHVQLEEQTAELHERVR</sequence>
<proteinExistence type="predicted"/>
<dbReference type="RefSeq" id="WP_086788285.1">
    <property type="nucleotide sequence ID" value="NZ_JAGIOO010000001.1"/>
</dbReference>
<name>A0ABS5AM19_9PSEU</name>
<evidence type="ECO:0000313" key="3">
    <source>
        <dbReference type="Proteomes" id="UP001519363"/>
    </source>
</evidence>
<keyword evidence="3" id="KW-1185">Reference proteome</keyword>
<feature type="compositionally biased region" description="Basic and acidic residues" evidence="1">
    <location>
        <begin position="143"/>
        <end position="163"/>
    </location>
</feature>
<dbReference type="EMBL" id="JAGIOO010000001">
    <property type="protein sequence ID" value="MBP2477603.1"/>
    <property type="molecule type" value="Genomic_DNA"/>
</dbReference>
<evidence type="ECO:0000256" key="1">
    <source>
        <dbReference type="SAM" id="MobiDB-lite"/>
    </source>
</evidence>
<reference evidence="2 3" key="1">
    <citation type="submission" date="2021-03" db="EMBL/GenBank/DDBJ databases">
        <title>Sequencing the genomes of 1000 actinobacteria strains.</title>
        <authorList>
            <person name="Klenk H.-P."/>
        </authorList>
    </citation>
    <scope>NUCLEOTIDE SEQUENCE [LARGE SCALE GENOMIC DNA]</scope>
    <source>
        <strain evidence="2 3">DSM 44580</strain>
    </source>
</reference>
<organism evidence="2 3">
    <name type="scientific">Crossiella equi</name>
    <dbReference type="NCBI Taxonomy" id="130796"/>
    <lineage>
        <taxon>Bacteria</taxon>
        <taxon>Bacillati</taxon>
        <taxon>Actinomycetota</taxon>
        <taxon>Actinomycetes</taxon>
        <taxon>Pseudonocardiales</taxon>
        <taxon>Pseudonocardiaceae</taxon>
        <taxon>Crossiella</taxon>
    </lineage>
</organism>
<dbReference type="Proteomes" id="UP001519363">
    <property type="component" value="Unassembled WGS sequence"/>
</dbReference>
<feature type="compositionally biased region" description="Pro residues" evidence="1">
    <location>
        <begin position="123"/>
        <end position="133"/>
    </location>
</feature>
<gene>
    <name evidence="2" type="ORF">JOF53_006475</name>
</gene>
<accession>A0ABS5AM19</accession>
<comment type="caution">
    <text evidence="2">The sequence shown here is derived from an EMBL/GenBank/DDBJ whole genome shotgun (WGS) entry which is preliminary data.</text>
</comment>
<feature type="compositionally biased region" description="Pro residues" evidence="1">
    <location>
        <begin position="90"/>
        <end position="111"/>
    </location>
</feature>
<feature type="region of interest" description="Disordered" evidence="1">
    <location>
        <begin position="79"/>
        <end position="163"/>
    </location>
</feature>